<dbReference type="Proteomes" id="UP000267418">
    <property type="component" value="Unassembled WGS sequence"/>
</dbReference>
<reference evidence="1 2" key="1">
    <citation type="submission" date="2018-12" db="EMBL/GenBank/DDBJ databases">
        <title>The genome of Variovorax gossypii DSM 100435.</title>
        <authorList>
            <person name="Gao J."/>
            <person name="Sun J."/>
        </authorList>
    </citation>
    <scope>NUCLEOTIDE SEQUENCE [LARGE SCALE GENOMIC DNA]</scope>
    <source>
        <strain evidence="1 2">DSM 100435</strain>
    </source>
</reference>
<sequence>MAPENYPVVGRFKNETAFAITLYLEMVPEEVILEPGDEVELLAQPTDNLLPLGVTPVEDGFHIHAHKEWDPDWHVRFRGRVIKAGNPTRLSDYR</sequence>
<dbReference type="OrthoDB" id="9155353at2"/>
<dbReference type="RefSeq" id="WP_126469438.1">
    <property type="nucleotide sequence ID" value="NZ_RXOE01000002.1"/>
</dbReference>
<protein>
    <submittedName>
        <fullName evidence="1">Uncharacterized protein</fullName>
    </submittedName>
</protein>
<dbReference type="AlphaFoldDB" id="A0A3S0JW08"/>
<comment type="caution">
    <text evidence="1">The sequence shown here is derived from an EMBL/GenBank/DDBJ whole genome shotgun (WGS) entry which is preliminary data.</text>
</comment>
<keyword evidence="2" id="KW-1185">Reference proteome</keyword>
<name>A0A3S0JW08_9BURK</name>
<evidence type="ECO:0000313" key="1">
    <source>
        <dbReference type="EMBL" id="RTQ34485.1"/>
    </source>
</evidence>
<accession>A0A3S0JW08</accession>
<evidence type="ECO:0000313" key="2">
    <source>
        <dbReference type="Proteomes" id="UP000267418"/>
    </source>
</evidence>
<organism evidence="1 2">
    <name type="scientific">Variovorax gossypii</name>
    <dbReference type="NCBI Taxonomy" id="1679495"/>
    <lineage>
        <taxon>Bacteria</taxon>
        <taxon>Pseudomonadati</taxon>
        <taxon>Pseudomonadota</taxon>
        <taxon>Betaproteobacteria</taxon>
        <taxon>Burkholderiales</taxon>
        <taxon>Comamonadaceae</taxon>
        <taxon>Variovorax</taxon>
    </lineage>
</organism>
<dbReference type="EMBL" id="RXOE01000002">
    <property type="protein sequence ID" value="RTQ34485.1"/>
    <property type="molecule type" value="Genomic_DNA"/>
</dbReference>
<proteinExistence type="predicted"/>
<gene>
    <name evidence="1" type="ORF">EJP69_08630</name>
</gene>